<accession>A0A1M4SSX5</accession>
<dbReference type="SUPFAM" id="SSF52833">
    <property type="entry name" value="Thioredoxin-like"/>
    <property type="match status" value="1"/>
</dbReference>
<keyword evidence="8" id="KW-1185">Reference proteome</keyword>
<gene>
    <name evidence="7" type="ORF">SAMN05444362_101142</name>
</gene>
<comment type="similarity">
    <text evidence="1 5">Belongs to the glutathione peroxidase family.</text>
</comment>
<dbReference type="InterPro" id="IPR013766">
    <property type="entry name" value="Thioredoxin_domain"/>
</dbReference>
<dbReference type="PROSITE" id="PS51352">
    <property type="entry name" value="THIOREDOXIN_2"/>
    <property type="match status" value="1"/>
</dbReference>
<dbReference type="PROSITE" id="PS51355">
    <property type="entry name" value="GLUTATHIONE_PEROXID_3"/>
    <property type="match status" value="1"/>
</dbReference>
<dbReference type="PROSITE" id="PS00460">
    <property type="entry name" value="GLUTATHIONE_PEROXID_1"/>
    <property type="match status" value="1"/>
</dbReference>
<evidence type="ECO:0000256" key="1">
    <source>
        <dbReference type="ARBA" id="ARBA00006926"/>
    </source>
</evidence>
<evidence type="ECO:0000256" key="5">
    <source>
        <dbReference type="RuleBase" id="RU000499"/>
    </source>
</evidence>
<dbReference type="PANTHER" id="PTHR11592:SF78">
    <property type="entry name" value="GLUTATHIONE PEROXIDASE"/>
    <property type="match status" value="1"/>
</dbReference>
<evidence type="ECO:0000256" key="4">
    <source>
        <dbReference type="PIRSR" id="PIRSR000303-1"/>
    </source>
</evidence>
<organism evidence="7 8">
    <name type="scientific">Dysgonomonas macrotermitis</name>
    <dbReference type="NCBI Taxonomy" id="1346286"/>
    <lineage>
        <taxon>Bacteria</taxon>
        <taxon>Pseudomonadati</taxon>
        <taxon>Bacteroidota</taxon>
        <taxon>Bacteroidia</taxon>
        <taxon>Bacteroidales</taxon>
        <taxon>Dysgonomonadaceae</taxon>
        <taxon>Dysgonomonas</taxon>
    </lineage>
</organism>
<dbReference type="PANTHER" id="PTHR11592">
    <property type="entry name" value="GLUTATHIONE PEROXIDASE"/>
    <property type="match status" value="1"/>
</dbReference>
<dbReference type="Proteomes" id="UP000184480">
    <property type="component" value="Unassembled WGS sequence"/>
</dbReference>
<evidence type="ECO:0000313" key="8">
    <source>
        <dbReference type="Proteomes" id="UP000184480"/>
    </source>
</evidence>
<dbReference type="InterPro" id="IPR029760">
    <property type="entry name" value="GPX_CS"/>
</dbReference>
<keyword evidence="2 5" id="KW-0575">Peroxidase</keyword>
<evidence type="ECO:0000256" key="2">
    <source>
        <dbReference type="ARBA" id="ARBA00022559"/>
    </source>
</evidence>
<proteinExistence type="inferred from homology"/>
<reference evidence="8" key="1">
    <citation type="submission" date="2016-11" db="EMBL/GenBank/DDBJ databases">
        <authorList>
            <person name="Varghese N."/>
            <person name="Submissions S."/>
        </authorList>
    </citation>
    <scope>NUCLEOTIDE SEQUENCE [LARGE SCALE GENOMIC DNA]</scope>
    <source>
        <strain evidence="8">DSM 27370</strain>
    </source>
</reference>
<dbReference type="InterPro" id="IPR036249">
    <property type="entry name" value="Thioredoxin-like_sf"/>
</dbReference>
<sequence length="159" mass="18041">MGVYDFTVKDTKGNDVSLGEYKGKVLLIVNTATACGFTPQYKELQDLYLKYKDSGFEILDFPCNQFGKQAPGSNEEIASFCEMKYKTTFRTFAKINVNGENADPLYVYLKQQGKGFLGDAIKWNFTKFLVDKDGNVVERYAPVTRPLKIESEIKNLLDK</sequence>
<evidence type="ECO:0000313" key="7">
    <source>
        <dbReference type="EMBL" id="SHE35275.1"/>
    </source>
</evidence>
<dbReference type="STRING" id="1346286.SAMN05444362_101142"/>
<dbReference type="AlphaFoldDB" id="A0A1M4SSX5"/>
<dbReference type="InterPro" id="IPR000889">
    <property type="entry name" value="Glutathione_peroxidase"/>
</dbReference>
<dbReference type="EMBL" id="FQUC01000001">
    <property type="protein sequence ID" value="SHE35275.1"/>
    <property type="molecule type" value="Genomic_DNA"/>
</dbReference>
<dbReference type="RefSeq" id="WP_062175253.1">
    <property type="nucleotide sequence ID" value="NZ_BBXL01000001.1"/>
</dbReference>
<dbReference type="Pfam" id="PF00255">
    <property type="entry name" value="GSHPx"/>
    <property type="match status" value="1"/>
</dbReference>
<dbReference type="PROSITE" id="PS00763">
    <property type="entry name" value="GLUTATHIONE_PEROXID_2"/>
    <property type="match status" value="1"/>
</dbReference>
<dbReference type="GO" id="GO:0004601">
    <property type="term" value="F:peroxidase activity"/>
    <property type="evidence" value="ECO:0007669"/>
    <property type="project" value="UniProtKB-KW"/>
</dbReference>
<protein>
    <recommendedName>
        <fullName evidence="5">Glutathione peroxidase</fullName>
    </recommendedName>
</protein>
<evidence type="ECO:0000259" key="6">
    <source>
        <dbReference type="PROSITE" id="PS51352"/>
    </source>
</evidence>
<dbReference type="OrthoDB" id="9789406at2"/>
<dbReference type="PIRSF" id="PIRSF000303">
    <property type="entry name" value="Glutathion_perox"/>
    <property type="match status" value="1"/>
</dbReference>
<evidence type="ECO:0000256" key="3">
    <source>
        <dbReference type="ARBA" id="ARBA00023002"/>
    </source>
</evidence>
<dbReference type="PRINTS" id="PR01011">
    <property type="entry name" value="GLUTPROXDASE"/>
</dbReference>
<feature type="domain" description="Thioredoxin" evidence="6">
    <location>
        <begin position="1"/>
        <end position="159"/>
    </location>
</feature>
<dbReference type="CDD" id="cd00340">
    <property type="entry name" value="GSH_Peroxidase"/>
    <property type="match status" value="1"/>
</dbReference>
<dbReference type="InterPro" id="IPR029759">
    <property type="entry name" value="GPX_AS"/>
</dbReference>
<feature type="active site" evidence="4">
    <location>
        <position position="35"/>
    </location>
</feature>
<dbReference type="GO" id="GO:0034599">
    <property type="term" value="P:cellular response to oxidative stress"/>
    <property type="evidence" value="ECO:0007669"/>
    <property type="project" value="TreeGrafter"/>
</dbReference>
<dbReference type="FunFam" id="3.40.30.10:FF:000010">
    <property type="entry name" value="Glutathione peroxidase"/>
    <property type="match status" value="1"/>
</dbReference>
<name>A0A1M4SSX5_9BACT</name>
<dbReference type="Gene3D" id="3.40.30.10">
    <property type="entry name" value="Glutaredoxin"/>
    <property type="match status" value="1"/>
</dbReference>
<keyword evidence="3 5" id="KW-0560">Oxidoreductase</keyword>